<keyword evidence="1" id="KW-0805">Transcription regulation</keyword>
<organism evidence="6 7">
    <name type="scientific">Nocardioides currus</name>
    <dbReference type="NCBI Taxonomy" id="2133958"/>
    <lineage>
        <taxon>Bacteria</taxon>
        <taxon>Bacillati</taxon>
        <taxon>Actinomycetota</taxon>
        <taxon>Actinomycetes</taxon>
        <taxon>Propionibacteriales</taxon>
        <taxon>Nocardioidaceae</taxon>
        <taxon>Nocardioides</taxon>
    </lineage>
</organism>
<dbReference type="SMART" id="SM00346">
    <property type="entry name" value="HTH_ICLR"/>
    <property type="match status" value="1"/>
</dbReference>
<dbReference type="InterPro" id="IPR036390">
    <property type="entry name" value="WH_DNA-bd_sf"/>
</dbReference>
<keyword evidence="7" id="KW-1185">Reference proteome</keyword>
<dbReference type="GO" id="GO:0003700">
    <property type="term" value="F:DNA-binding transcription factor activity"/>
    <property type="evidence" value="ECO:0007669"/>
    <property type="project" value="TreeGrafter"/>
</dbReference>
<evidence type="ECO:0000313" key="7">
    <source>
        <dbReference type="Proteomes" id="UP000244867"/>
    </source>
</evidence>
<dbReference type="GO" id="GO:0045892">
    <property type="term" value="P:negative regulation of DNA-templated transcription"/>
    <property type="evidence" value="ECO:0007669"/>
    <property type="project" value="TreeGrafter"/>
</dbReference>
<accession>A0A2R7YUF7</accession>
<dbReference type="PANTHER" id="PTHR30136">
    <property type="entry name" value="HELIX-TURN-HELIX TRANSCRIPTIONAL REGULATOR, ICLR FAMILY"/>
    <property type="match status" value="1"/>
</dbReference>
<dbReference type="InterPro" id="IPR036388">
    <property type="entry name" value="WH-like_DNA-bd_sf"/>
</dbReference>
<dbReference type="GO" id="GO:0003677">
    <property type="term" value="F:DNA binding"/>
    <property type="evidence" value="ECO:0007669"/>
    <property type="project" value="UniProtKB-KW"/>
</dbReference>
<evidence type="ECO:0000259" key="5">
    <source>
        <dbReference type="PROSITE" id="PS51078"/>
    </source>
</evidence>
<dbReference type="Pfam" id="PF09339">
    <property type="entry name" value="HTH_IclR"/>
    <property type="match status" value="1"/>
</dbReference>
<evidence type="ECO:0000259" key="4">
    <source>
        <dbReference type="PROSITE" id="PS51077"/>
    </source>
</evidence>
<dbReference type="SUPFAM" id="SSF46785">
    <property type="entry name" value="Winged helix' DNA-binding domain"/>
    <property type="match status" value="1"/>
</dbReference>
<evidence type="ECO:0000256" key="3">
    <source>
        <dbReference type="ARBA" id="ARBA00023163"/>
    </source>
</evidence>
<dbReference type="Gene3D" id="1.10.10.10">
    <property type="entry name" value="Winged helix-like DNA-binding domain superfamily/Winged helix DNA-binding domain"/>
    <property type="match status" value="1"/>
</dbReference>
<dbReference type="PANTHER" id="PTHR30136:SF24">
    <property type="entry name" value="HTH-TYPE TRANSCRIPTIONAL REPRESSOR ALLR"/>
    <property type="match status" value="1"/>
</dbReference>
<dbReference type="Pfam" id="PF01614">
    <property type="entry name" value="IclR_C"/>
    <property type="match status" value="1"/>
</dbReference>
<reference evidence="6 7" key="1">
    <citation type="submission" date="2018-03" db="EMBL/GenBank/DDBJ databases">
        <authorList>
            <person name="Keele B.F."/>
        </authorList>
    </citation>
    <scope>NUCLEOTIDE SEQUENCE [LARGE SCALE GENOMIC DNA]</scope>
    <source>
        <strain evidence="6 7">IB-3</strain>
    </source>
</reference>
<dbReference type="Proteomes" id="UP000244867">
    <property type="component" value="Unassembled WGS sequence"/>
</dbReference>
<keyword evidence="3" id="KW-0804">Transcription</keyword>
<dbReference type="InterPro" id="IPR050707">
    <property type="entry name" value="HTH_MetabolicPath_Reg"/>
</dbReference>
<dbReference type="PROSITE" id="PS51077">
    <property type="entry name" value="HTH_ICLR"/>
    <property type="match status" value="1"/>
</dbReference>
<dbReference type="InterPro" id="IPR005471">
    <property type="entry name" value="Tscrpt_reg_IclR_N"/>
</dbReference>
<dbReference type="EMBL" id="PYXZ01000010">
    <property type="protein sequence ID" value="PUA79529.1"/>
    <property type="molecule type" value="Genomic_DNA"/>
</dbReference>
<name>A0A2R7YUF7_9ACTN</name>
<dbReference type="SUPFAM" id="SSF55781">
    <property type="entry name" value="GAF domain-like"/>
    <property type="match status" value="1"/>
</dbReference>
<proteinExistence type="predicted"/>
<dbReference type="InterPro" id="IPR014757">
    <property type="entry name" value="Tscrpt_reg_IclR_C"/>
</dbReference>
<evidence type="ECO:0000256" key="2">
    <source>
        <dbReference type="ARBA" id="ARBA00023125"/>
    </source>
</evidence>
<dbReference type="InterPro" id="IPR029016">
    <property type="entry name" value="GAF-like_dom_sf"/>
</dbReference>
<evidence type="ECO:0000313" key="6">
    <source>
        <dbReference type="EMBL" id="PUA79529.1"/>
    </source>
</evidence>
<gene>
    <name evidence="6" type="ORF">C7S10_19400</name>
</gene>
<dbReference type="Gene3D" id="3.30.450.40">
    <property type="match status" value="1"/>
</dbReference>
<evidence type="ECO:0000256" key="1">
    <source>
        <dbReference type="ARBA" id="ARBA00023015"/>
    </source>
</evidence>
<sequence>MIMRKVQIDHRRPRYAIDSIDHALRTLHLLRDTGAVRVSDVALKLGIAPSTAHRIMAMLVYQGFAVQDDSRRYLAGPALWAPVMTSQRTATLIEVARPILEDLSREVGEIINLSVRVGVHSRVLLTVGDLDPTADDDRTGRVYPAHSSASGRALLALEPDALLERLFVGRSAKAYGSALTKADLDELATEIAETRRRGFAVCDEEVQRGVAGVAVPVSTPDGSACTIVVLLPHGRLKQLRRDVGKIDLLFAAKRRLSESLVGAVGNNGLVE</sequence>
<protein>
    <submittedName>
        <fullName evidence="6">IclR family transcriptional regulator</fullName>
    </submittedName>
</protein>
<keyword evidence="2" id="KW-0238">DNA-binding</keyword>
<feature type="domain" description="IclR-ED" evidence="5">
    <location>
        <begin position="78"/>
        <end position="262"/>
    </location>
</feature>
<dbReference type="PROSITE" id="PS51078">
    <property type="entry name" value="ICLR_ED"/>
    <property type="match status" value="1"/>
</dbReference>
<dbReference type="AlphaFoldDB" id="A0A2R7YUF7"/>
<comment type="caution">
    <text evidence="6">The sequence shown here is derived from an EMBL/GenBank/DDBJ whole genome shotgun (WGS) entry which is preliminary data.</text>
</comment>
<feature type="domain" description="HTH iclR-type" evidence="4">
    <location>
        <begin position="17"/>
        <end position="77"/>
    </location>
</feature>